<proteinExistence type="predicted"/>
<keyword evidence="3" id="KW-1185">Reference proteome</keyword>
<evidence type="ECO:0000259" key="1">
    <source>
        <dbReference type="Pfam" id="PF01494"/>
    </source>
</evidence>
<dbReference type="Pfam" id="PF01494">
    <property type="entry name" value="FAD_binding_3"/>
    <property type="match status" value="1"/>
</dbReference>
<name>A0ABU7PBM2_9ACTN</name>
<protein>
    <submittedName>
        <fullName evidence="2">FAD-dependent monooxygenase</fullName>
    </submittedName>
</protein>
<dbReference type="Proteomes" id="UP001344658">
    <property type="component" value="Unassembled WGS sequence"/>
</dbReference>
<dbReference type="InterPro" id="IPR036188">
    <property type="entry name" value="FAD/NAD-bd_sf"/>
</dbReference>
<dbReference type="InterPro" id="IPR002938">
    <property type="entry name" value="FAD-bd"/>
</dbReference>
<feature type="domain" description="FAD-binding" evidence="1">
    <location>
        <begin position="10"/>
        <end position="346"/>
    </location>
</feature>
<comment type="caution">
    <text evidence="2">The sequence shown here is derived from an EMBL/GenBank/DDBJ whole genome shotgun (WGS) entry which is preliminary data.</text>
</comment>
<dbReference type="EMBL" id="JAZEWV010000006">
    <property type="protein sequence ID" value="MEE4542467.1"/>
    <property type="molecule type" value="Genomic_DNA"/>
</dbReference>
<accession>A0ABU7PBM2</accession>
<evidence type="ECO:0000313" key="3">
    <source>
        <dbReference type="Proteomes" id="UP001344658"/>
    </source>
</evidence>
<keyword evidence="2" id="KW-0560">Oxidoreductase</keyword>
<gene>
    <name evidence="2" type="ORF">V2S66_10890</name>
</gene>
<dbReference type="GO" id="GO:0004497">
    <property type="term" value="F:monooxygenase activity"/>
    <property type="evidence" value="ECO:0007669"/>
    <property type="project" value="UniProtKB-KW"/>
</dbReference>
<dbReference type="PANTHER" id="PTHR43422:SF3">
    <property type="entry name" value="THIAMINE THIAZOLE SYNTHASE"/>
    <property type="match status" value="1"/>
</dbReference>
<dbReference type="RefSeq" id="WP_330794396.1">
    <property type="nucleotide sequence ID" value="NZ_JAZEWV010000006.1"/>
</dbReference>
<dbReference type="Gene3D" id="3.50.50.60">
    <property type="entry name" value="FAD/NAD(P)-binding domain"/>
    <property type="match status" value="1"/>
</dbReference>
<reference evidence="2 3" key="1">
    <citation type="submission" date="2023-12" db="EMBL/GenBank/DDBJ databases">
        <title>Streptomyces sp. V4-01.</title>
        <authorList>
            <person name="Somphong A."/>
            <person name="Phongsopitanun W."/>
        </authorList>
    </citation>
    <scope>NUCLEOTIDE SEQUENCE [LARGE SCALE GENOMIC DNA]</scope>
    <source>
        <strain evidence="2 3">V4-01</strain>
    </source>
</reference>
<evidence type="ECO:0000313" key="2">
    <source>
        <dbReference type="EMBL" id="MEE4542467.1"/>
    </source>
</evidence>
<keyword evidence="2" id="KW-0503">Monooxygenase</keyword>
<sequence length="443" mass="48266">MGTYVGDRAVVLGASVAGLLAAGLLAETYRDVTVVDRDVLTGEDGPRRTVPQGRHIHGLLARGQQVLEELFPGITKELSALGVPVCDFGTGLSWYFKGRMIQKAETGLICVSAERPLLEARIRERIRALSNVRLLERTDIVGLTASEDRGRITGVRVQPADGGPEEVLAADLVVDASGRSSRTPRWLTEFGYPQVPQDRVRIDLTYTSVELRAPLPVDPIGDGAGLVCVASPADPHGATLVRLRDRYALSMYGLLGDRPPTDREGFVAYARRLPVPEIHAALEHAEMLTEPVSMHFPANIRHRYERMSRLPDGLLVMGDAACVFNPIYAQGMTVAAIEALVLRTHLEKGRPPRPQEFFRDLSGVIDAPWDMAVGGDLGFPGIKGRRTLKVRMGNFYVPRLQSAAAHDGALSDAFLRAAGLVDPPQALMRPAVISRVLRQMRAS</sequence>
<organism evidence="2 3">
    <name type="scientific">Actinacidiphila polyblastidii</name>
    <dbReference type="NCBI Taxonomy" id="3110430"/>
    <lineage>
        <taxon>Bacteria</taxon>
        <taxon>Bacillati</taxon>
        <taxon>Actinomycetota</taxon>
        <taxon>Actinomycetes</taxon>
        <taxon>Kitasatosporales</taxon>
        <taxon>Streptomycetaceae</taxon>
        <taxon>Actinacidiphila</taxon>
    </lineage>
</organism>
<dbReference type="SUPFAM" id="SSF51905">
    <property type="entry name" value="FAD/NAD(P)-binding domain"/>
    <property type="match status" value="1"/>
</dbReference>
<dbReference type="PANTHER" id="PTHR43422">
    <property type="entry name" value="THIAMINE THIAZOLE SYNTHASE"/>
    <property type="match status" value="1"/>
</dbReference>